<protein>
    <submittedName>
        <fullName evidence="1">Uncharacterized protein</fullName>
    </submittedName>
</protein>
<evidence type="ECO:0000313" key="2">
    <source>
        <dbReference type="Proteomes" id="UP001168821"/>
    </source>
</evidence>
<organism evidence="1 2">
    <name type="scientific">Zophobas morio</name>
    <dbReference type="NCBI Taxonomy" id="2755281"/>
    <lineage>
        <taxon>Eukaryota</taxon>
        <taxon>Metazoa</taxon>
        <taxon>Ecdysozoa</taxon>
        <taxon>Arthropoda</taxon>
        <taxon>Hexapoda</taxon>
        <taxon>Insecta</taxon>
        <taxon>Pterygota</taxon>
        <taxon>Neoptera</taxon>
        <taxon>Endopterygota</taxon>
        <taxon>Coleoptera</taxon>
        <taxon>Polyphaga</taxon>
        <taxon>Cucujiformia</taxon>
        <taxon>Tenebrionidae</taxon>
        <taxon>Zophobas</taxon>
    </lineage>
</organism>
<name>A0AA38HKB5_9CUCU</name>
<dbReference type="AlphaFoldDB" id="A0AA38HKB5"/>
<accession>A0AA38HKB5</accession>
<comment type="caution">
    <text evidence="1">The sequence shown here is derived from an EMBL/GenBank/DDBJ whole genome shotgun (WGS) entry which is preliminary data.</text>
</comment>
<sequence length="132" mass="14989">MYKYQNEEEKATVVIIQEAIRAYHNEIASRSAAKVVCVWLSRIVDFLSRLLTQVVASRRAAFLLHPLSLLRSGEQADCLDTLSPKHELLDLLEKHNISAGTPHQLDFRIIEALGCQNRPHALHFKKMAKFGV</sequence>
<proteinExistence type="predicted"/>
<keyword evidence="2" id="KW-1185">Reference proteome</keyword>
<evidence type="ECO:0000313" key="1">
    <source>
        <dbReference type="EMBL" id="KAJ3622603.1"/>
    </source>
</evidence>
<reference evidence="1" key="1">
    <citation type="journal article" date="2023" name="G3 (Bethesda)">
        <title>Whole genome assemblies of Zophobas morio and Tenebrio molitor.</title>
        <authorList>
            <person name="Kaur S."/>
            <person name="Stinson S.A."/>
            <person name="diCenzo G.C."/>
        </authorList>
    </citation>
    <scope>NUCLEOTIDE SEQUENCE</scope>
    <source>
        <strain evidence="1">QUZm001</strain>
    </source>
</reference>
<dbReference type="EMBL" id="JALNTZ010001841">
    <property type="protein sequence ID" value="KAJ3622603.1"/>
    <property type="molecule type" value="Genomic_DNA"/>
</dbReference>
<gene>
    <name evidence="1" type="ORF">Zmor_004469</name>
</gene>
<dbReference type="Proteomes" id="UP001168821">
    <property type="component" value="Unassembled WGS sequence"/>
</dbReference>